<dbReference type="GO" id="GO:0005655">
    <property type="term" value="C:nucleolar ribonuclease P complex"/>
    <property type="evidence" value="ECO:0007669"/>
    <property type="project" value="TreeGrafter"/>
</dbReference>
<protein>
    <submittedName>
        <fullName evidence="7">Uncharacterized protein</fullName>
    </submittedName>
</protein>
<dbReference type="EMBL" id="JAMZMK010006739">
    <property type="protein sequence ID" value="KAI7747516.1"/>
    <property type="molecule type" value="Genomic_DNA"/>
</dbReference>
<dbReference type="AlphaFoldDB" id="A0AAD5CVZ4"/>
<dbReference type="FunFam" id="3.20.20.140:FF:000044">
    <property type="entry name" value="Polymerase/histidinol phosphatase-like protein"/>
    <property type="match status" value="1"/>
</dbReference>
<feature type="region of interest" description="Disordered" evidence="6">
    <location>
        <begin position="648"/>
        <end position="667"/>
    </location>
</feature>
<evidence type="ECO:0000256" key="2">
    <source>
        <dbReference type="ARBA" id="ARBA00007331"/>
    </source>
</evidence>
<dbReference type="GO" id="GO:0003723">
    <property type="term" value="F:RNA binding"/>
    <property type="evidence" value="ECO:0007669"/>
    <property type="project" value="TreeGrafter"/>
</dbReference>
<gene>
    <name evidence="7" type="ORF">M8C21_016718</name>
</gene>
<accession>A0AAD5CVZ4</accession>
<dbReference type="GO" id="GO:0008033">
    <property type="term" value="P:tRNA processing"/>
    <property type="evidence" value="ECO:0007669"/>
    <property type="project" value="UniProtKB-KW"/>
</dbReference>
<dbReference type="InterPro" id="IPR002738">
    <property type="entry name" value="RNase_P_p30"/>
</dbReference>
<comment type="subcellular location">
    <subcellularLocation>
        <location evidence="1">Nucleus</location>
    </subcellularLocation>
</comment>
<evidence type="ECO:0000256" key="3">
    <source>
        <dbReference type="ARBA" id="ARBA00022694"/>
    </source>
</evidence>
<evidence type="ECO:0000256" key="6">
    <source>
        <dbReference type="SAM" id="MobiDB-lite"/>
    </source>
</evidence>
<sequence length="689" mass="75735">MSFFDLNIPYTESPNKNSTTNKTIRLKLTIKAMELGYTGVAYNRTITGVMSEHDRCSIPLFPLSSVLKLSPSISNAVNLHRTVMNVANAAPFRQYTRLTVVVDSPAQGSCLNAGNPVIKSYDIVAVRPLRQEVFDLACKTYEVDIIAIDFSENRFRLKQPLIKAAIERGVYFEITYSGLLGDAQLRRQMISNAKLLVDWTRGKNVIFSSAAASVTEFRGPYDVANLACLLGFSMERAKASVSKTCRSLLERSLRKKRFYKEAIKVELVSSTEDGFDDWLKWDPISSGEGDLQLDDMAKSFAATNKESKTVKAIDFVSVLNELPSHGLQISDMVTERRLDSKLHDPHKKDDLLKSGNCDVSPANEILETLASVEAGDTCAMIIDEPERQNLSLKVHADTHEENVIDEKEGENMCSDVSNPGILIPINDNPSSNLQCEEANNLSPNASIFPPVTESNEAGLPEEVLEEHMSDTKDAAVTPVSSCLASSGVSLNEDIVEERMSDIKDVAVTPFSSCLASSGVSLNEDLLEEHMSDTKDVAVTPVGSCLASSGVSLNDDLVEEHMSDTKDVAVTPVSSCLAFSGVSLDQDILKHTRVIGENVSTAPFSASATMRPHDELQINGCDSVVHEQLEDVSMEVNVGVKDDIHMNHFSAKESSSGRVRRKHGGSQRSMSFPFRRWLKPLRCMKTLKIR</sequence>
<comment type="caution">
    <text evidence="7">The sequence shown here is derived from an EMBL/GenBank/DDBJ whole genome shotgun (WGS) entry which is preliminary data.</text>
</comment>
<organism evidence="7 8">
    <name type="scientific">Ambrosia artemisiifolia</name>
    <name type="common">Common ragweed</name>
    <dbReference type="NCBI Taxonomy" id="4212"/>
    <lineage>
        <taxon>Eukaryota</taxon>
        <taxon>Viridiplantae</taxon>
        <taxon>Streptophyta</taxon>
        <taxon>Embryophyta</taxon>
        <taxon>Tracheophyta</taxon>
        <taxon>Spermatophyta</taxon>
        <taxon>Magnoliopsida</taxon>
        <taxon>eudicotyledons</taxon>
        <taxon>Gunneridae</taxon>
        <taxon>Pentapetalae</taxon>
        <taxon>asterids</taxon>
        <taxon>campanulids</taxon>
        <taxon>Asterales</taxon>
        <taxon>Asteraceae</taxon>
        <taxon>Asteroideae</taxon>
        <taxon>Heliantheae alliance</taxon>
        <taxon>Heliantheae</taxon>
        <taxon>Ambrosia</taxon>
    </lineage>
</organism>
<evidence type="ECO:0000256" key="1">
    <source>
        <dbReference type="ARBA" id="ARBA00004123"/>
    </source>
</evidence>
<dbReference type="SUPFAM" id="SSF89550">
    <property type="entry name" value="PHP domain-like"/>
    <property type="match status" value="1"/>
</dbReference>
<evidence type="ECO:0000256" key="5">
    <source>
        <dbReference type="ARBA" id="ARBA00023242"/>
    </source>
</evidence>
<keyword evidence="8" id="KW-1185">Reference proteome</keyword>
<reference evidence="7" key="1">
    <citation type="submission" date="2022-06" db="EMBL/GenBank/DDBJ databases">
        <title>Uncovering the hologenomic basis of an extraordinary plant invasion.</title>
        <authorList>
            <person name="Bieker V.C."/>
            <person name="Martin M.D."/>
            <person name="Gilbert T."/>
            <person name="Hodgins K."/>
            <person name="Battlay P."/>
            <person name="Petersen B."/>
            <person name="Wilson J."/>
        </authorList>
    </citation>
    <scope>NUCLEOTIDE SEQUENCE</scope>
    <source>
        <strain evidence="7">AA19_3_7</strain>
        <tissue evidence="7">Leaf</tissue>
    </source>
</reference>
<dbReference type="InterPro" id="IPR016195">
    <property type="entry name" value="Pol/histidinol_Pase-like"/>
</dbReference>
<evidence type="ECO:0000313" key="8">
    <source>
        <dbReference type="Proteomes" id="UP001206925"/>
    </source>
</evidence>
<dbReference type="Gene3D" id="3.20.20.140">
    <property type="entry name" value="Metal-dependent hydrolases"/>
    <property type="match status" value="1"/>
</dbReference>
<comment type="similarity">
    <text evidence="2">Belongs to the eukaryotic/archaeal RNase P protein component 3 family.</text>
</comment>
<keyword evidence="4" id="KW-0378">Hydrolase</keyword>
<evidence type="ECO:0000313" key="7">
    <source>
        <dbReference type="EMBL" id="KAI7747516.1"/>
    </source>
</evidence>
<proteinExistence type="inferred from homology"/>
<keyword evidence="3" id="KW-0819">tRNA processing</keyword>
<dbReference type="PANTHER" id="PTHR13031">
    <property type="entry name" value="RIBONUCLEASE P SUBUNIT P30"/>
    <property type="match status" value="1"/>
</dbReference>
<name>A0AAD5CVZ4_AMBAR</name>
<dbReference type="GO" id="GO:0016787">
    <property type="term" value="F:hydrolase activity"/>
    <property type="evidence" value="ECO:0007669"/>
    <property type="project" value="UniProtKB-KW"/>
</dbReference>
<dbReference type="PANTHER" id="PTHR13031:SF0">
    <property type="entry name" value="RIBONUCLEASE P PROTEIN SUBUNIT P30"/>
    <property type="match status" value="1"/>
</dbReference>
<dbReference type="Pfam" id="PF01876">
    <property type="entry name" value="RNase_P_p30"/>
    <property type="match status" value="1"/>
</dbReference>
<evidence type="ECO:0000256" key="4">
    <source>
        <dbReference type="ARBA" id="ARBA00022801"/>
    </source>
</evidence>
<dbReference type="Proteomes" id="UP001206925">
    <property type="component" value="Unassembled WGS sequence"/>
</dbReference>
<keyword evidence="5" id="KW-0539">Nucleus</keyword>